<sequence>MPVKYLLLFVLLIFIVFTIYENFSLGITEITYENKKIPKSFNNYRILQISDYHNKKFLQEEYFLNKVKSTKPDIILITGDIINSRNPKYKVVEKTLEEIIKIAPVYYVTGNHESRLEEFPQFIEKMKNIGVEVLEDSSLEVQKENSKINIIGVNDPAYYGKKHLFSKVRDLIKEDDFNILLSHRPEYFKEYVKLGVDLVFSGHAHGGQIKIPFIGAVLAPNQGFFPDYAEGLHRKDNTSLIISRGIGSSLIPIRVFNQGELVVVELRSK</sequence>
<dbReference type="EMBL" id="CP066744">
    <property type="protein sequence ID" value="QQK08849.1"/>
    <property type="molecule type" value="Genomic_DNA"/>
</dbReference>
<reference evidence="1 2" key="1">
    <citation type="journal article" date="2022" name="Int. J. Syst. Evol. Microbiol.">
        <title>Miniphocaeibacter halophilus sp. nov., an ammonium-tolerant acetate-producing bacterium isolated from a biogas system.</title>
        <authorList>
            <person name="Schnurer A."/>
            <person name="Singh A."/>
            <person name="Bi S."/>
            <person name="Qiao W."/>
            <person name="Westerholm M."/>
        </authorList>
    </citation>
    <scope>NUCLEOTIDE SEQUENCE [LARGE SCALE GENOMIC DNA]</scope>
    <source>
        <strain evidence="1 2">AMB_01</strain>
    </source>
</reference>
<name>A0AC61MX39_9FIRM</name>
<keyword evidence="2" id="KW-1185">Reference proteome</keyword>
<evidence type="ECO:0000313" key="2">
    <source>
        <dbReference type="Proteomes" id="UP000595814"/>
    </source>
</evidence>
<gene>
    <name evidence="1" type="ORF">JFY71_04755</name>
</gene>
<dbReference type="Proteomes" id="UP000595814">
    <property type="component" value="Chromosome"/>
</dbReference>
<proteinExistence type="predicted"/>
<evidence type="ECO:0000313" key="1">
    <source>
        <dbReference type="EMBL" id="QQK08849.1"/>
    </source>
</evidence>
<organism evidence="1 2">
    <name type="scientific">Miniphocaeibacter halophilus</name>
    <dbReference type="NCBI Taxonomy" id="2931922"/>
    <lineage>
        <taxon>Bacteria</taxon>
        <taxon>Bacillati</taxon>
        <taxon>Bacillota</taxon>
        <taxon>Tissierellia</taxon>
        <taxon>Tissierellales</taxon>
        <taxon>Peptoniphilaceae</taxon>
        <taxon>Miniphocaeibacter</taxon>
    </lineage>
</organism>
<protein>
    <submittedName>
        <fullName evidence="1">Metallophosphoesterase</fullName>
    </submittedName>
</protein>
<accession>A0AC61MX39</accession>